<proteinExistence type="predicted"/>
<evidence type="ECO:0000313" key="2">
    <source>
        <dbReference type="WBParaSite" id="nRc.2.0.1.t08479-RA"/>
    </source>
</evidence>
<name>A0A915I511_ROMCU</name>
<sequence>MIPSGRTKPPLDWPVSTTTVGFDVLARDFLAVVAEPVAPPLVATVADEETVLSTDGDDPRLPNSISFKLFKQRKKSSTNRFVTFCTRINYIPAATNNTEIVQLCDPKLTFGRHF</sequence>
<dbReference type="WBParaSite" id="nRc.2.0.1.t08479-RA">
    <property type="protein sequence ID" value="nRc.2.0.1.t08479-RA"/>
    <property type="gene ID" value="nRc.2.0.1.g08479"/>
</dbReference>
<dbReference type="Proteomes" id="UP000887565">
    <property type="component" value="Unplaced"/>
</dbReference>
<keyword evidence="1" id="KW-1185">Reference proteome</keyword>
<accession>A0A915I511</accession>
<organism evidence="1 2">
    <name type="scientific">Romanomermis culicivorax</name>
    <name type="common">Nematode worm</name>
    <dbReference type="NCBI Taxonomy" id="13658"/>
    <lineage>
        <taxon>Eukaryota</taxon>
        <taxon>Metazoa</taxon>
        <taxon>Ecdysozoa</taxon>
        <taxon>Nematoda</taxon>
        <taxon>Enoplea</taxon>
        <taxon>Dorylaimia</taxon>
        <taxon>Mermithida</taxon>
        <taxon>Mermithoidea</taxon>
        <taxon>Mermithidae</taxon>
        <taxon>Romanomermis</taxon>
    </lineage>
</organism>
<dbReference type="AlphaFoldDB" id="A0A915I511"/>
<reference evidence="2" key="1">
    <citation type="submission" date="2022-11" db="UniProtKB">
        <authorList>
            <consortium name="WormBaseParasite"/>
        </authorList>
    </citation>
    <scope>IDENTIFICATION</scope>
</reference>
<evidence type="ECO:0000313" key="1">
    <source>
        <dbReference type="Proteomes" id="UP000887565"/>
    </source>
</evidence>
<protein>
    <submittedName>
        <fullName evidence="2">Uncharacterized protein</fullName>
    </submittedName>
</protein>